<dbReference type="PANTHER" id="PTHR31321:SF87">
    <property type="entry name" value="PECTINESTERASE 63-RELATED"/>
    <property type="match status" value="1"/>
</dbReference>
<evidence type="ECO:0000259" key="13">
    <source>
        <dbReference type="Pfam" id="PF01095"/>
    </source>
</evidence>
<evidence type="ECO:0000256" key="7">
    <source>
        <dbReference type="ARBA" id="ARBA00022729"/>
    </source>
</evidence>
<feature type="signal peptide" evidence="12">
    <location>
        <begin position="1"/>
        <end position="23"/>
    </location>
</feature>
<dbReference type="GO" id="GO:0042545">
    <property type="term" value="P:cell wall modification"/>
    <property type="evidence" value="ECO:0007669"/>
    <property type="project" value="UniProtKB-UniRule"/>
</dbReference>
<dbReference type="EMBL" id="KQ090485">
    <property type="protein sequence ID" value="KMS95323.1"/>
    <property type="molecule type" value="Genomic_DNA"/>
</dbReference>
<dbReference type="GO" id="GO:0045490">
    <property type="term" value="P:pectin catabolic process"/>
    <property type="evidence" value="ECO:0007669"/>
    <property type="project" value="UniProtKB-UniRule"/>
</dbReference>
<keyword evidence="15" id="KW-1185">Reference proteome</keyword>
<keyword evidence="5" id="KW-0134">Cell wall</keyword>
<gene>
    <name evidence="14" type="ORF">BVRB_009310</name>
</gene>
<dbReference type="SMR" id="A0A0J8B610"/>
<dbReference type="InterPro" id="IPR011050">
    <property type="entry name" value="Pectin_lyase_fold/virulence"/>
</dbReference>
<evidence type="ECO:0000256" key="9">
    <source>
        <dbReference type="ARBA" id="ARBA00023085"/>
    </source>
</evidence>
<evidence type="ECO:0000256" key="1">
    <source>
        <dbReference type="ARBA" id="ARBA00004191"/>
    </source>
</evidence>
<comment type="pathway">
    <text evidence="2 12">Glycan metabolism; pectin degradation; 2-dehydro-3-deoxy-D-gluconate from pectin: step 1/5.</text>
</comment>
<dbReference type="Gramene" id="KMS95323">
    <property type="protein sequence ID" value="KMS95323"/>
    <property type="gene ID" value="BVRB_009310"/>
</dbReference>
<evidence type="ECO:0000256" key="6">
    <source>
        <dbReference type="ARBA" id="ARBA00022525"/>
    </source>
</evidence>
<accession>A0A0J8B610</accession>
<comment type="similarity">
    <text evidence="3">Belongs to the pectinesterase family.</text>
</comment>
<evidence type="ECO:0000256" key="10">
    <source>
        <dbReference type="ARBA" id="ARBA00047928"/>
    </source>
</evidence>
<dbReference type="InterPro" id="IPR033131">
    <property type="entry name" value="Pectinesterase_Asp_AS"/>
</dbReference>
<reference evidence="14 15" key="1">
    <citation type="journal article" date="2014" name="Nature">
        <title>The genome of the recently domesticated crop plant sugar beet (Beta vulgaris).</title>
        <authorList>
            <person name="Dohm J.C."/>
            <person name="Minoche A.E."/>
            <person name="Holtgrawe D."/>
            <person name="Capella-Gutierrez S."/>
            <person name="Zakrzewski F."/>
            <person name="Tafer H."/>
            <person name="Rupp O."/>
            <person name="Sorensen T.R."/>
            <person name="Stracke R."/>
            <person name="Reinhardt R."/>
            <person name="Goesmann A."/>
            <person name="Kraft T."/>
            <person name="Schulz B."/>
            <person name="Stadler P.F."/>
            <person name="Schmidt T."/>
            <person name="Gabaldon T."/>
            <person name="Lehrach H."/>
            <person name="Weisshaar B."/>
            <person name="Himmelbauer H."/>
        </authorList>
    </citation>
    <scope>NUCLEOTIDE SEQUENCE [LARGE SCALE GENOMIC DNA]</scope>
    <source>
        <tissue evidence="14">Taproot</tissue>
    </source>
</reference>
<comment type="subcellular location">
    <subcellularLocation>
        <location evidence="1">Secreted</location>
        <location evidence="1">Cell wall</location>
    </subcellularLocation>
</comment>
<evidence type="ECO:0000313" key="14">
    <source>
        <dbReference type="EMBL" id="KMS95323.1"/>
    </source>
</evidence>
<dbReference type="EC" id="3.1.1.11" evidence="4 12"/>
<keyword evidence="6" id="KW-0964">Secreted</keyword>
<evidence type="ECO:0000256" key="11">
    <source>
        <dbReference type="PROSITE-ProRule" id="PRU10040"/>
    </source>
</evidence>
<keyword evidence="7 12" id="KW-0732">Signal</keyword>
<sequence length="364" mass="39958">MAMKLNIALACFLIVNIAFTINAQTVIPANAAEVERWFQSVVKPISAAKGTLEPSVIAAEDGGVETLDVRQDGKGKFKTISDAVKHVKVGNKKRVIIKIGPGEYREKIKIERFQSYITFYGTDPKNRPTITFAGTAAQYGTVDSATLIVESDYFVAANIIISNSAPRPDGKKKGAQAAAIRISGDRSAFYNCKFVGFQDTVCDDKGKHFFKDCYIEGTVDFIFGEARSLYLNTELHVIPGDREAMIVAHARKNQDGEGGYSFVHCKVTGTGGHAVLGRAWFDAARSVFAYSTISDVIKPEGWSDNRNQKCQKTVFFGEYANTGPGADLKRRVPYSKKLTAAEAKQFISLEYIDAAKWLLPPPRV</sequence>
<dbReference type="KEGG" id="bvg:104884545"/>
<organism evidence="14 15">
    <name type="scientific">Beta vulgaris subsp. vulgaris</name>
    <name type="common">Beet</name>
    <dbReference type="NCBI Taxonomy" id="3555"/>
    <lineage>
        <taxon>Eukaryota</taxon>
        <taxon>Viridiplantae</taxon>
        <taxon>Streptophyta</taxon>
        <taxon>Embryophyta</taxon>
        <taxon>Tracheophyta</taxon>
        <taxon>Spermatophyta</taxon>
        <taxon>Magnoliopsida</taxon>
        <taxon>eudicotyledons</taxon>
        <taxon>Gunneridae</taxon>
        <taxon>Pentapetalae</taxon>
        <taxon>Caryophyllales</taxon>
        <taxon>Chenopodiaceae</taxon>
        <taxon>Betoideae</taxon>
        <taxon>Beta</taxon>
    </lineage>
</organism>
<proteinExistence type="inferred from homology"/>
<evidence type="ECO:0000256" key="8">
    <source>
        <dbReference type="ARBA" id="ARBA00022801"/>
    </source>
</evidence>
<evidence type="ECO:0000256" key="5">
    <source>
        <dbReference type="ARBA" id="ARBA00022512"/>
    </source>
</evidence>
<dbReference type="Pfam" id="PF01095">
    <property type="entry name" value="Pectinesterase"/>
    <property type="match status" value="1"/>
</dbReference>
<dbReference type="PROSITE" id="PS00503">
    <property type="entry name" value="PECTINESTERASE_2"/>
    <property type="match status" value="1"/>
</dbReference>
<keyword evidence="9 12" id="KW-0063">Aspartyl esterase</keyword>
<dbReference type="AlphaFoldDB" id="A0A0J8B610"/>
<feature type="chain" id="PRO_5005120044" description="Pectinesterase" evidence="12">
    <location>
        <begin position="24"/>
        <end position="364"/>
    </location>
</feature>
<protein>
    <recommendedName>
        <fullName evidence="4 12">Pectinesterase</fullName>
        <ecNumber evidence="4 12">3.1.1.11</ecNumber>
    </recommendedName>
</protein>
<evidence type="ECO:0000313" key="15">
    <source>
        <dbReference type="Proteomes" id="UP000035740"/>
    </source>
</evidence>
<dbReference type="SUPFAM" id="SSF51126">
    <property type="entry name" value="Pectin lyase-like"/>
    <property type="match status" value="1"/>
</dbReference>
<comment type="catalytic activity">
    <reaction evidence="10 12">
        <text>[(1-&gt;4)-alpha-D-galacturonosyl methyl ester](n) + n H2O = [(1-&gt;4)-alpha-D-galacturonosyl](n) + n methanol + n H(+)</text>
        <dbReference type="Rhea" id="RHEA:22380"/>
        <dbReference type="Rhea" id="RHEA-COMP:14570"/>
        <dbReference type="Rhea" id="RHEA-COMP:14573"/>
        <dbReference type="ChEBI" id="CHEBI:15377"/>
        <dbReference type="ChEBI" id="CHEBI:15378"/>
        <dbReference type="ChEBI" id="CHEBI:17790"/>
        <dbReference type="ChEBI" id="CHEBI:140522"/>
        <dbReference type="ChEBI" id="CHEBI:140523"/>
        <dbReference type="EC" id="3.1.1.11"/>
    </reaction>
</comment>
<dbReference type="eggNOG" id="ENOG502R3C8">
    <property type="taxonomic scope" value="Eukaryota"/>
</dbReference>
<dbReference type="Gene3D" id="2.160.20.10">
    <property type="entry name" value="Single-stranded right-handed beta-helix, Pectin lyase-like"/>
    <property type="match status" value="1"/>
</dbReference>
<dbReference type="FunFam" id="2.160.20.10:FF:000008">
    <property type="entry name" value="Pectinesterase"/>
    <property type="match status" value="1"/>
</dbReference>
<dbReference type="OMA" id="NGAGWEQ"/>
<feature type="active site" evidence="11">
    <location>
        <position position="220"/>
    </location>
</feature>
<dbReference type="UniPathway" id="UPA00545">
    <property type="reaction ID" value="UER00823"/>
</dbReference>
<evidence type="ECO:0000256" key="4">
    <source>
        <dbReference type="ARBA" id="ARBA00013229"/>
    </source>
</evidence>
<evidence type="ECO:0000256" key="2">
    <source>
        <dbReference type="ARBA" id="ARBA00005184"/>
    </source>
</evidence>
<feature type="domain" description="Pectinesterase catalytic" evidence="13">
    <location>
        <begin position="69"/>
        <end position="353"/>
    </location>
</feature>
<dbReference type="InterPro" id="IPR000070">
    <property type="entry name" value="Pectinesterase_cat"/>
</dbReference>
<name>A0A0J8B610_BETVV</name>
<dbReference type="GO" id="GO:0030599">
    <property type="term" value="F:pectinesterase activity"/>
    <property type="evidence" value="ECO:0007669"/>
    <property type="project" value="UniProtKB-UniRule"/>
</dbReference>
<keyword evidence="8 12" id="KW-0378">Hydrolase</keyword>
<evidence type="ECO:0000256" key="12">
    <source>
        <dbReference type="RuleBase" id="RU000589"/>
    </source>
</evidence>
<dbReference type="PANTHER" id="PTHR31321">
    <property type="entry name" value="ACYL-COA THIOESTER HYDROLASE YBHC-RELATED"/>
    <property type="match status" value="1"/>
</dbReference>
<dbReference type="Proteomes" id="UP000035740">
    <property type="component" value="Unassembled WGS sequence"/>
</dbReference>
<dbReference type="OrthoDB" id="2019149at2759"/>
<dbReference type="InterPro" id="IPR012334">
    <property type="entry name" value="Pectin_lyas_fold"/>
</dbReference>
<evidence type="ECO:0000256" key="3">
    <source>
        <dbReference type="ARBA" id="ARBA00008891"/>
    </source>
</evidence>